<dbReference type="InterPro" id="IPR003661">
    <property type="entry name" value="HisK_dim/P_dom"/>
</dbReference>
<dbReference type="OrthoDB" id="9757990at2"/>
<keyword evidence="4" id="KW-0808">Transferase</keyword>
<dbReference type="EC" id="2.7.13.3" evidence="2"/>
<feature type="domain" description="PAC" evidence="10">
    <location>
        <begin position="397"/>
        <end position="449"/>
    </location>
</feature>
<dbReference type="SUPFAM" id="SSF47384">
    <property type="entry name" value="Homodimeric domain of signal transducing histidine kinase"/>
    <property type="match status" value="1"/>
</dbReference>
<geneLocation type="plasmid" evidence="11 12">
    <name>2</name>
</geneLocation>
<dbReference type="KEGG" id="gba:J421_5622"/>
<dbReference type="PROSITE" id="PS50113">
    <property type="entry name" value="PAC"/>
    <property type="match status" value="2"/>
</dbReference>
<dbReference type="InterPro" id="IPR005467">
    <property type="entry name" value="His_kinase_dom"/>
</dbReference>
<evidence type="ECO:0000259" key="10">
    <source>
        <dbReference type="PROSITE" id="PS50113"/>
    </source>
</evidence>
<evidence type="ECO:0000313" key="11">
    <source>
        <dbReference type="EMBL" id="AHG93157.1"/>
    </source>
</evidence>
<dbReference type="PRINTS" id="PR00344">
    <property type="entry name" value="BCTRLSENSOR"/>
</dbReference>
<keyword evidence="11" id="KW-0614">Plasmid</keyword>
<dbReference type="FunCoup" id="W0RRR7">
    <property type="interactions" value="86"/>
</dbReference>
<dbReference type="InterPro" id="IPR029016">
    <property type="entry name" value="GAF-like_dom_sf"/>
</dbReference>
<feature type="domain" description="Histidine kinase" evidence="8">
    <location>
        <begin position="481"/>
        <end position="701"/>
    </location>
</feature>
<dbReference type="Proteomes" id="UP000019151">
    <property type="component" value="Plasmid 2"/>
</dbReference>
<dbReference type="InterPro" id="IPR035965">
    <property type="entry name" value="PAS-like_dom_sf"/>
</dbReference>
<dbReference type="PANTHER" id="PTHR43711:SF26">
    <property type="entry name" value="SENSOR HISTIDINE KINASE RCSC"/>
    <property type="match status" value="1"/>
</dbReference>
<dbReference type="HOGENOM" id="CLU_000445_89_25_0"/>
<dbReference type="SUPFAM" id="SSF55781">
    <property type="entry name" value="GAF domain-like"/>
    <property type="match status" value="1"/>
</dbReference>
<comment type="catalytic activity">
    <reaction evidence="1">
        <text>ATP + protein L-histidine = ADP + protein N-phospho-L-histidine.</text>
        <dbReference type="EC" id="2.7.13.3"/>
    </reaction>
</comment>
<dbReference type="eggNOG" id="COG2205">
    <property type="taxonomic scope" value="Bacteria"/>
</dbReference>
<dbReference type="PROSITE" id="PS50112">
    <property type="entry name" value="PAS"/>
    <property type="match status" value="1"/>
</dbReference>
<organism evidence="11 12">
    <name type="scientific">Gemmatirosa kalamazoonensis</name>
    <dbReference type="NCBI Taxonomy" id="861299"/>
    <lineage>
        <taxon>Bacteria</taxon>
        <taxon>Pseudomonadati</taxon>
        <taxon>Gemmatimonadota</taxon>
        <taxon>Gemmatimonadia</taxon>
        <taxon>Gemmatimonadales</taxon>
        <taxon>Gemmatimonadaceae</taxon>
        <taxon>Gemmatirosa</taxon>
    </lineage>
</organism>
<evidence type="ECO:0000256" key="6">
    <source>
        <dbReference type="ARBA" id="ARBA00023012"/>
    </source>
</evidence>
<dbReference type="Gene3D" id="3.30.450.40">
    <property type="match status" value="1"/>
</dbReference>
<dbReference type="SMART" id="SM00387">
    <property type="entry name" value="HATPase_c"/>
    <property type="match status" value="1"/>
</dbReference>
<dbReference type="NCBIfam" id="TIGR00229">
    <property type="entry name" value="sensory_box"/>
    <property type="match status" value="2"/>
</dbReference>
<evidence type="ECO:0000256" key="5">
    <source>
        <dbReference type="ARBA" id="ARBA00022777"/>
    </source>
</evidence>
<name>W0RRR7_9BACT</name>
<keyword evidence="3" id="KW-0597">Phosphoprotein</keyword>
<evidence type="ECO:0000256" key="2">
    <source>
        <dbReference type="ARBA" id="ARBA00012438"/>
    </source>
</evidence>
<evidence type="ECO:0000256" key="1">
    <source>
        <dbReference type="ARBA" id="ARBA00000085"/>
    </source>
</evidence>
<dbReference type="CDD" id="cd16922">
    <property type="entry name" value="HATPase_EvgS-ArcB-TorS-like"/>
    <property type="match status" value="1"/>
</dbReference>
<dbReference type="Pfam" id="PF13185">
    <property type="entry name" value="GAF_2"/>
    <property type="match status" value="1"/>
</dbReference>
<dbReference type="AlphaFoldDB" id="W0RRR7"/>
<evidence type="ECO:0000256" key="7">
    <source>
        <dbReference type="SAM" id="Coils"/>
    </source>
</evidence>
<dbReference type="PROSITE" id="PS50109">
    <property type="entry name" value="HIS_KIN"/>
    <property type="match status" value="1"/>
</dbReference>
<reference evidence="11 12" key="1">
    <citation type="journal article" date="2014" name="Genome Announc.">
        <title>Genome Sequence and Methylome of Soil Bacterium Gemmatirosa kalamazoonensis KBS708T, a Member of the Rarely Cultivated Gemmatimonadetes Phylum.</title>
        <authorList>
            <person name="Debruyn J.M."/>
            <person name="Radosevich M."/>
            <person name="Wommack K.E."/>
            <person name="Polson S.W."/>
            <person name="Hauser L.J."/>
            <person name="Fawaz M.N."/>
            <person name="Korlach J."/>
            <person name="Tsai Y.C."/>
        </authorList>
    </citation>
    <scope>NUCLEOTIDE SEQUENCE [LARGE SCALE GENOMIC DNA]</scope>
    <source>
        <strain evidence="11 12">KBS708</strain>
        <plasmid evidence="12">Plasmid 2</plasmid>
    </source>
</reference>
<feature type="coiled-coil region" evidence="7">
    <location>
        <begin position="440"/>
        <end position="467"/>
    </location>
</feature>
<evidence type="ECO:0000256" key="4">
    <source>
        <dbReference type="ARBA" id="ARBA00022679"/>
    </source>
</evidence>
<keyword evidence="12" id="KW-1185">Reference proteome</keyword>
<protein>
    <recommendedName>
        <fullName evidence="2">histidine kinase</fullName>
        <ecNumber evidence="2">2.7.13.3</ecNumber>
    </recommendedName>
</protein>
<dbReference type="InterPro" id="IPR003594">
    <property type="entry name" value="HATPase_dom"/>
</dbReference>
<dbReference type="Pfam" id="PF02518">
    <property type="entry name" value="HATPase_c"/>
    <property type="match status" value="1"/>
</dbReference>
<dbReference type="InterPro" id="IPR000014">
    <property type="entry name" value="PAS"/>
</dbReference>
<dbReference type="InParanoid" id="W0RRR7"/>
<dbReference type="PANTHER" id="PTHR43711">
    <property type="entry name" value="TWO-COMPONENT HISTIDINE KINASE"/>
    <property type="match status" value="1"/>
</dbReference>
<dbReference type="InterPro" id="IPR001610">
    <property type="entry name" value="PAC"/>
</dbReference>
<dbReference type="EMBL" id="CP007130">
    <property type="protein sequence ID" value="AHG93157.1"/>
    <property type="molecule type" value="Genomic_DNA"/>
</dbReference>
<dbReference type="Gene3D" id="3.30.565.10">
    <property type="entry name" value="Histidine kinase-like ATPase, C-terminal domain"/>
    <property type="match status" value="1"/>
</dbReference>
<dbReference type="InterPro" id="IPR000700">
    <property type="entry name" value="PAS-assoc_C"/>
</dbReference>
<gene>
    <name evidence="11" type="ORF">J421_5622</name>
</gene>
<dbReference type="SMART" id="SM00091">
    <property type="entry name" value="PAS"/>
    <property type="match status" value="2"/>
</dbReference>
<dbReference type="RefSeq" id="WP_025414464.1">
    <property type="nucleotide sequence ID" value="NZ_CP007130.1"/>
</dbReference>
<dbReference type="SUPFAM" id="SSF55785">
    <property type="entry name" value="PYP-like sensor domain (PAS domain)"/>
    <property type="match status" value="2"/>
</dbReference>
<dbReference type="Gene3D" id="1.10.287.130">
    <property type="match status" value="1"/>
</dbReference>
<proteinExistence type="predicted"/>
<dbReference type="GO" id="GO:0000155">
    <property type="term" value="F:phosphorelay sensor kinase activity"/>
    <property type="evidence" value="ECO:0007669"/>
    <property type="project" value="InterPro"/>
</dbReference>
<evidence type="ECO:0000259" key="8">
    <source>
        <dbReference type="PROSITE" id="PS50109"/>
    </source>
</evidence>
<dbReference type="SUPFAM" id="SSF55874">
    <property type="entry name" value="ATPase domain of HSP90 chaperone/DNA topoisomerase II/histidine kinase"/>
    <property type="match status" value="1"/>
</dbReference>
<dbReference type="SMART" id="SM00388">
    <property type="entry name" value="HisKA"/>
    <property type="match status" value="1"/>
</dbReference>
<feature type="domain" description="PAC" evidence="10">
    <location>
        <begin position="85"/>
        <end position="137"/>
    </location>
</feature>
<dbReference type="Gene3D" id="3.30.450.20">
    <property type="entry name" value="PAS domain"/>
    <property type="match status" value="2"/>
</dbReference>
<keyword evidence="5" id="KW-0418">Kinase</keyword>
<dbReference type="InterPro" id="IPR036097">
    <property type="entry name" value="HisK_dim/P_sf"/>
</dbReference>
<evidence type="ECO:0000256" key="3">
    <source>
        <dbReference type="ARBA" id="ARBA00022553"/>
    </source>
</evidence>
<dbReference type="InterPro" id="IPR036890">
    <property type="entry name" value="HATPase_C_sf"/>
</dbReference>
<dbReference type="CDD" id="cd00130">
    <property type="entry name" value="PAS"/>
    <property type="match status" value="1"/>
</dbReference>
<accession>W0RRR7</accession>
<feature type="coiled-coil region" evidence="7">
    <location>
        <begin position="295"/>
        <end position="324"/>
    </location>
</feature>
<dbReference type="FunFam" id="3.30.565.10:FF:000010">
    <property type="entry name" value="Sensor histidine kinase RcsC"/>
    <property type="match status" value="1"/>
</dbReference>
<dbReference type="InterPro" id="IPR050736">
    <property type="entry name" value="Sensor_HK_Regulatory"/>
</dbReference>
<sequence>MPDGTTLLAERLRAAFEQTPVSTVVYDASGRPLAVNPAFERLWGAALSDVPAEYSVLADPQLEAAGVLPLIRRAFAGDAVTLPALRYEMASTVGRGRVLWTQAHLYPVRGASGAVEQVVLTHEDVTARHEAEEALAEAAATARRQQALSAALAVASTVADVAAAVVEHATAVLGATGIVIARLTERGDEIEIVRAGAMPDDVRDTWRRFPIGAPVPIADVARTGIPVFLESRDDWATRYPDLAPTLEALGQHANAVMPLVADGRVLGVLGAAYDAPQRFDHDARARAGAVALQCAQALERARLFEAERAARAEAEAERERLNTVLAQLPVGVVIVEAPSGRITAANEAVERIWGQRPATASVERYSNEWTGFHADGRRLASEEWPLARALRGGERVIGETVEIERPDGGRALLDVSAEPVRDATGRVTAAVAVLVDVTARVRARREMERLLHESERARADAEAARGAAHAANQAKAQFLAVMSHELRTPLNAIGGYAELLELGIRGPVTREQLEDLRRIQQSQRHLLGLINDVLNYARIEAGAVHYDVAAVHVAEALAAAEALVMPQASAKGLTLVTTGCPRDELLVHADAEKLRQVLINLLSNAVKFTDRGGRVELDCDATDDVVRVRVRDTGVGIPADKQRSIFEPFVQVRADLTRTAEGTGLGLAISRDLARGMGGDLTVASAVGEGSTFTLTLPRAWSVERGA</sequence>
<dbReference type="InterPro" id="IPR004358">
    <property type="entry name" value="Sig_transdc_His_kin-like_C"/>
</dbReference>
<dbReference type="InterPro" id="IPR013656">
    <property type="entry name" value="PAS_4"/>
</dbReference>
<dbReference type="InterPro" id="IPR003018">
    <property type="entry name" value="GAF"/>
</dbReference>
<dbReference type="SMART" id="SM00086">
    <property type="entry name" value="PAC"/>
    <property type="match status" value="2"/>
</dbReference>
<dbReference type="SMART" id="SM00065">
    <property type="entry name" value="GAF"/>
    <property type="match status" value="1"/>
</dbReference>
<evidence type="ECO:0000313" key="12">
    <source>
        <dbReference type="Proteomes" id="UP000019151"/>
    </source>
</evidence>
<feature type="domain" description="PAS" evidence="9">
    <location>
        <begin position="8"/>
        <end position="50"/>
    </location>
</feature>
<evidence type="ECO:0000259" key="9">
    <source>
        <dbReference type="PROSITE" id="PS50112"/>
    </source>
</evidence>
<dbReference type="Pfam" id="PF00512">
    <property type="entry name" value="HisKA"/>
    <property type="match status" value="1"/>
</dbReference>
<dbReference type="CDD" id="cd00082">
    <property type="entry name" value="HisKA"/>
    <property type="match status" value="1"/>
</dbReference>
<dbReference type="Pfam" id="PF08448">
    <property type="entry name" value="PAS_4"/>
    <property type="match status" value="2"/>
</dbReference>
<keyword evidence="7" id="KW-0175">Coiled coil</keyword>
<keyword evidence="6" id="KW-0902">Two-component regulatory system</keyword>